<sequence>MDDVEERGPRKAHGGPYTSKHPVPTVQGYREHRAELKERQQETEDLQNQQDQDDAAGQRAAAGDAGGSRAKRAYESVKAIAKNKDRQAATHDPYPTANRNQISGPPGDDSESGTVRGGDDPTREDAEGSEPDSDGSRGQPDSKDKSATETVAASIDPKEKRKAMKKTKRGGGGREVTDPVTHLPMVIHDMTNKDLGAVPENEPTVGETPHTLTGLGGASKSQQQLGKEKAGIDSGHQGMRMMFPPPEFEDTKREMARTYRTALVAGLASVSSLALLAMGFIALLQSSSSHYSAGVGGNSWFHRSGEGYRSWWLWPSVLAVLGLAGAGSFGIVLAISGWLDKKVEDVFEDEIWDAARMREMERNDSGTELPESVAWLNSMLMSMWPLINPDLFASLVDTLEDVMQASLPKVVRMVSVDDLGQGSEAIRILGVKWLPTGAAGQSVDSQGNRKASESNDRAAPGEGEIDNGDGGGKQQKGDGGDEGEGNGKDQSQDAEAIREGMEAEEGDFVNMELAFSYRARSSGKSMKSKAKNAHLYLKFYLPGGIAVPVWVELRGIVGIMRLRLQLTPDPPFIDLCTLTFLGQPRADISCIPLSKHSLNLMDVPLISSFVQSSIDAALAEYVAPKSLTLALKEMLVGDDFKKDTVTRGVVLVHIKRARDFKDGDGGFGPMKGSSDSYVTVSWGKFGKPQTCTRIIVDDQKPNWDEWASILVSPDEINAEETLRLQIWDSDKHTADDDLGRVELSLKEIMHDSKTKNQMCDREDELRAEDPDEKMPGKIVWSVGYFAKAHIQQTQLDQQTVDPNIRSLDTLKKQVSETAKSKLREALDSKDASKELHQQEVQDCKEMEDAMIISAPPLDDLPSGILSIQIHNMTGLEVAKPNRSRTNGAGDGEDREDEAEQSDDLPDSYCTIILNHTKVYRTRTKPKNAKPFFNAGTERFVKDWRTAEVIVSVRDSREGENDPLLGIVYLPLRRVFEKRSQTMDTYPLAGGIGYGRARISMVWRSVELKMPCELMGWDYGTIEVKAPVKITSADFPEQLRQCKLKFKTKINKAKMHTVQDDGDSSGGGAWRPKREQTEEGVFLGVIKRYTAPLVIEFRHKSVLADGSPGLAVLWLGSIPDEEERTVKLQVWKGGKKQLQRARACASYNGLDDGEKPLGEMELTVRFWRGLSGFHKAYSHRSRNADVRGVMEVLDTVNDEKMAEGEAEGEGEAEVDDQGAKDSHGEAGASKDDSFSDLGFDSDSGSDTDSSSSESDEDGNGLGKKQESREEAEKRKMLRKAGDSSSSSSSGGESDSEGGGGGGGGGAGGGSGSGRSKSLTKPVKKLPAKLKQQTSSLLNGKGGSDDDGKRGVVSQMQDYKRHHKQLHRQHKGVMQWKAARTLDWMADKVKESKGKAVDAFHHSDKGQGIETEV</sequence>
<evidence type="ECO:0000313" key="16">
    <source>
        <dbReference type="Proteomes" id="UP001287356"/>
    </source>
</evidence>
<evidence type="ECO:0000313" key="15">
    <source>
        <dbReference type="EMBL" id="KAK3367381.1"/>
    </source>
</evidence>
<keyword evidence="8" id="KW-0445">Lipid transport</keyword>
<organism evidence="15 16">
    <name type="scientific">Lasiosphaeria ovina</name>
    <dbReference type="NCBI Taxonomy" id="92902"/>
    <lineage>
        <taxon>Eukaryota</taxon>
        <taxon>Fungi</taxon>
        <taxon>Dikarya</taxon>
        <taxon>Ascomycota</taxon>
        <taxon>Pezizomycotina</taxon>
        <taxon>Sordariomycetes</taxon>
        <taxon>Sordariomycetidae</taxon>
        <taxon>Sordariales</taxon>
        <taxon>Lasiosphaeriaceae</taxon>
        <taxon>Lasiosphaeria</taxon>
    </lineage>
</organism>
<feature type="compositionally biased region" description="Low complexity" evidence="11">
    <location>
        <begin position="1281"/>
        <end position="1291"/>
    </location>
</feature>
<feature type="compositionally biased region" description="Acidic residues" evidence="11">
    <location>
        <begin position="890"/>
        <end position="904"/>
    </location>
</feature>
<dbReference type="PANTHER" id="PTHR47348:SF2">
    <property type="entry name" value="MEIOTICALLY UP-REGULATED 190 PROTEIN"/>
    <property type="match status" value="1"/>
</dbReference>
<dbReference type="Gene3D" id="2.60.40.150">
    <property type="entry name" value="C2 domain"/>
    <property type="match status" value="2"/>
</dbReference>
<evidence type="ECO:0000259" key="13">
    <source>
        <dbReference type="PROSITE" id="PS50004"/>
    </source>
</evidence>
<feature type="domain" description="SMP-LTD" evidence="14">
    <location>
        <begin position="369"/>
        <end position="632"/>
    </location>
</feature>
<dbReference type="GO" id="GO:0061817">
    <property type="term" value="P:endoplasmic reticulum-plasma membrane tethering"/>
    <property type="evidence" value="ECO:0007669"/>
    <property type="project" value="InterPro"/>
</dbReference>
<reference evidence="15" key="1">
    <citation type="journal article" date="2023" name="Mol. Phylogenet. Evol.">
        <title>Genome-scale phylogeny and comparative genomics of the fungal order Sordariales.</title>
        <authorList>
            <person name="Hensen N."/>
            <person name="Bonometti L."/>
            <person name="Westerberg I."/>
            <person name="Brannstrom I.O."/>
            <person name="Guillou S."/>
            <person name="Cros-Aarteil S."/>
            <person name="Calhoun S."/>
            <person name="Haridas S."/>
            <person name="Kuo A."/>
            <person name="Mondo S."/>
            <person name="Pangilinan J."/>
            <person name="Riley R."/>
            <person name="LaButti K."/>
            <person name="Andreopoulos B."/>
            <person name="Lipzen A."/>
            <person name="Chen C."/>
            <person name="Yan M."/>
            <person name="Daum C."/>
            <person name="Ng V."/>
            <person name="Clum A."/>
            <person name="Steindorff A."/>
            <person name="Ohm R.A."/>
            <person name="Martin F."/>
            <person name="Silar P."/>
            <person name="Natvig D.O."/>
            <person name="Lalanne C."/>
            <person name="Gautier V."/>
            <person name="Ament-Velasquez S.L."/>
            <person name="Kruys A."/>
            <person name="Hutchinson M.I."/>
            <person name="Powell A.J."/>
            <person name="Barry K."/>
            <person name="Miller A.N."/>
            <person name="Grigoriev I.V."/>
            <person name="Debuchy R."/>
            <person name="Gladieux P."/>
            <person name="Hiltunen Thoren M."/>
            <person name="Johannesson H."/>
        </authorList>
    </citation>
    <scope>NUCLEOTIDE SEQUENCE</scope>
    <source>
        <strain evidence="15">CBS 958.72</strain>
    </source>
</reference>
<dbReference type="PROSITE" id="PS50004">
    <property type="entry name" value="C2"/>
    <property type="match status" value="2"/>
</dbReference>
<evidence type="ECO:0000256" key="1">
    <source>
        <dbReference type="ARBA" id="ARBA00004586"/>
    </source>
</evidence>
<protein>
    <recommendedName>
        <fullName evidence="17">Meiotically up-regulated gene 190 protein</fullName>
    </recommendedName>
</protein>
<dbReference type="InterPro" id="IPR037767">
    <property type="entry name" value="C2A_Mug190-like"/>
</dbReference>
<comment type="subcellular location">
    <subcellularLocation>
        <location evidence="1">Endoplasmic reticulum membrane</location>
    </subcellularLocation>
</comment>
<dbReference type="SUPFAM" id="SSF49562">
    <property type="entry name" value="C2 domain (Calcium/lipid-binding domain, CaLB)"/>
    <property type="match status" value="2"/>
</dbReference>
<feature type="compositionally biased region" description="Basic and acidic residues" evidence="11">
    <location>
        <begin position="475"/>
        <end position="496"/>
    </location>
</feature>
<keyword evidence="7 12" id="KW-1133">Transmembrane helix</keyword>
<dbReference type="GO" id="GO:0005789">
    <property type="term" value="C:endoplasmic reticulum membrane"/>
    <property type="evidence" value="ECO:0007669"/>
    <property type="project" value="UniProtKB-SubCell"/>
</dbReference>
<evidence type="ECO:0000256" key="10">
    <source>
        <dbReference type="ARBA" id="ARBA00023136"/>
    </source>
</evidence>
<feature type="compositionally biased region" description="Basic residues" evidence="11">
    <location>
        <begin position="1358"/>
        <end position="1369"/>
    </location>
</feature>
<feature type="region of interest" description="Disordered" evidence="11">
    <location>
        <begin position="1391"/>
        <end position="1411"/>
    </location>
</feature>
<feature type="region of interest" description="Disordered" evidence="11">
    <location>
        <begin position="439"/>
        <end position="496"/>
    </location>
</feature>
<feature type="transmembrane region" description="Helical" evidence="12">
    <location>
        <begin position="262"/>
        <end position="284"/>
    </location>
</feature>
<feature type="transmembrane region" description="Helical" evidence="12">
    <location>
        <begin position="535"/>
        <end position="553"/>
    </location>
</feature>
<feature type="compositionally biased region" description="Basic residues" evidence="11">
    <location>
        <begin position="160"/>
        <end position="171"/>
    </location>
</feature>
<dbReference type="InterPro" id="IPR037765">
    <property type="entry name" value="C2B_Tricalbin"/>
</dbReference>
<feature type="domain" description="C2" evidence="13">
    <location>
        <begin position="846"/>
        <end position="985"/>
    </location>
</feature>
<dbReference type="CDD" id="cd04052">
    <property type="entry name" value="C2B_Tricalbin-like"/>
    <property type="match status" value="1"/>
</dbReference>
<dbReference type="InterPro" id="IPR031468">
    <property type="entry name" value="SMP_LBD"/>
</dbReference>
<dbReference type="GO" id="GO:0008289">
    <property type="term" value="F:lipid binding"/>
    <property type="evidence" value="ECO:0007669"/>
    <property type="project" value="UniProtKB-KW"/>
</dbReference>
<keyword evidence="3" id="KW-0597">Phosphoprotein</keyword>
<dbReference type="CDD" id="cd21676">
    <property type="entry name" value="SMP_Mug190"/>
    <property type="match status" value="1"/>
</dbReference>
<dbReference type="InterPro" id="IPR057349">
    <property type="entry name" value="C2_Mug190_3rd"/>
</dbReference>
<evidence type="ECO:0000256" key="4">
    <source>
        <dbReference type="ARBA" id="ARBA00022692"/>
    </source>
</evidence>
<dbReference type="Pfam" id="PF25331">
    <property type="entry name" value="C2_Mug190_3rd"/>
    <property type="match status" value="1"/>
</dbReference>
<keyword evidence="10 12" id="KW-0472">Membrane</keyword>
<evidence type="ECO:0000256" key="9">
    <source>
        <dbReference type="ARBA" id="ARBA00023121"/>
    </source>
</evidence>
<dbReference type="InterPro" id="IPR035892">
    <property type="entry name" value="C2_domain_sf"/>
</dbReference>
<reference evidence="15" key="2">
    <citation type="submission" date="2023-06" db="EMBL/GenBank/DDBJ databases">
        <authorList>
            <consortium name="Lawrence Berkeley National Laboratory"/>
            <person name="Haridas S."/>
            <person name="Hensen N."/>
            <person name="Bonometti L."/>
            <person name="Westerberg I."/>
            <person name="Brannstrom I.O."/>
            <person name="Guillou S."/>
            <person name="Cros-Aarteil S."/>
            <person name="Calhoun S."/>
            <person name="Kuo A."/>
            <person name="Mondo S."/>
            <person name="Pangilinan J."/>
            <person name="Riley R."/>
            <person name="Labutti K."/>
            <person name="Andreopoulos B."/>
            <person name="Lipzen A."/>
            <person name="Chen C."/>
            <person name="Yanf M."/>
            <person name="Daum C."/>
            <person name="Ng V."/>
            <person name="Clum A."/>
            <person name="Steindorff A."/>
            <person name="Ohm R."/>
            <person name="Martin F."/>
            <person name="Silar P."/>
            <person name="Natvig D."/>
            <person name="Lalanne C."/>
            <person name="Gautier V."/>
            <person name="Ament-Velasquez S.L."/>
            <person name="Kruys A."/>
            <person name="Hutchinson M.I."/>
            <person name="Powell A.J."/>
            <person name="Barry K."/>
            <person name="Miller A.N."/>
            <person name="Grigoriev I.V."/>
            <person name="Debuchy R."/>
            <person name="Gladieux P."/>
            <person name="Thoren M.H."/>
            <person name="Johannesson H."/>
        </authorList>
    </citation>
    <scope>NUCLEOTIDE SEQUENCE</scope>
    <source>
        <strain evidence="15">CBS 958.72</strain>
    </source>
</reference>
<dbReference type="PROSITE" id="PS51847">
    <property type="entry name" value="SMP"/>
    <property type="match status" value="1"/>
</dbReference>
<feature type="transmembrane region" description="Helical" evidence="12">
    <location>
        <begin position="311"/>
        <end position="335"/>
    </location>
</feature>
<feature type="region of interest" description="Disordered" evidence="11">
    <location>
        <begin position="1199"/>
        <end position="1371"/>
    </location>
</feature>
<comment type="caution">
    <text evidence="15">The sequence shown here is derived from an EMBL/GenBank/DDBJ whole genome shotgun (WGS) entry which is preliminary data.</text>
</comment>
<keyword evidence="2" id="KW-0813">Transport</keyword>
<keyword evidence="9" id="KW-0446">Lipid-binding</keyword>
<feature type="compositionally biased region" description="Basic and acidic residues" evidence="11">
    <location>
        <begin position="1262"/>
        <end position="1273"/>
    </location>
</feature>
<feature type="compositionally biased region" description="Basic and acidic residues" evidence="11">
    <location>
        <begin position="1391"/>
        <end position="1405"/>
    </location>
</feature>
<feature type="compositionally biased region" description="Acidic residues" evidence="11">
    <location>
        <begin position="1203"/>
        <end position="1215"/>
    </location>
</feature>
<keyword evidence="4 12" id="KW-0812">Transmembrane</keyword>
<evidence type="ECO:0000256" key="11">
    <source>
        <dbReference type="SAM" id="MobiDB-lite"/>
    </source>
</evidence>
<dbReference type="GO" id="GO:0006869">
    <property type="term" value="P:lipid transport"/>
    <property type="evidence" value="ECO:0007669"/>
    <property type="project" value="UniProtKB-KW"/>
</dbReference>
<dbReference type="Pfam" id="PF25669">
    <property type="entry name" value="SMP_MUG190-like"/>
    <property type="match status" value="2"/>
</dbReference>
<evidence type="ECO:0000256" key="2">
    <source>
        <dbReference type="ARBA" id="ARBA00022448"/>
    </source>
</evidence>
<dbReference type="Proteomes" id="UP001287356">
    <property type="component" value="Unassembled WGS sequence"/>
</dbReference>
<dbReference type="PANTHER" id="PTHR47348">
    <property type="entry name" value="MEIOTICALLY UP-REGULATED GENE 190 PROTEIN"/>
    <property type="match status" value="1"/>
</dbReference>
<feature type="compositionally biased region" description="Basic and acidic residues" evidence="11">
    <location>
        <begin position="1216"/>
        <end position="1232"/>
    </location>
</feature>
<evidence type="ECO:0000256" key="8">
    <source>
        <dbReference type="ARBA" id="ARBA00023055"/>
    </source>
</evidence>
<feature type="region of interest" description="Disordered" evidence="11">
    <location>
        <begin position="877"/>
        <end position="904"/>
    </location>
</feature>
<evidence type="ECO:0000256" key="12">
    <source>
        <dbReference type="SAM" id="Phobius"/>
    </source>
</evidence>
<accession>A0AAE0K104</accession>
<feature type="compositionally biased region" description="Basic and acidic residues" evidence="11">
    <location>
        <begin position="117"/>
        <end position="126"/>
    </location>
</feature>
<feature type="compositionally biased region" description="Basic and acidic residues" evidence="11">
    <location>
        <begin position="29"/>
        <end position="42"/>
    </location>
</feature>
<feature type="region of interest" description="Disordered" evidence="11">
    <location>
        <begin position="1"/>
        <end position="179"/>
    </location>
</feature>
<gene>
    <name evidence="15" type="ORF">B0T24DRAFT_534734</name>
</gene>
<evidence type="ECO:0000256" key="5">
    <source>
        <dbReference type="ARBA" id="ARBA00022737"/>
    </source>
</evidence>
<name>A0AAE0K104_9PEZI</name>
<evidence type="ECO:0000256" key="6">
    <source>
        <dbReference type="ARBA" id="ARBA00022824"/>
    </source>
</evidence>
<dbReference type="SMART" id="SM00239">
    <property type="entry name" value="C2"/>
    <property type="match status" value="2"/>
</dbReference>
<evidence type="ECO:0000256" key="3">
    <source>
        <dbReference type="ARBA" id="ARBA00022553"/>
    </source>
</evidence>
<keyword evidence="16" id="KW-1185">Reference proteome</keyword>
<evidence type="ECO:0000256" key="7">
    <source>
        <dbReference type="ARBA" id="ARBA00022989"/>
    </source>
</evidence>
<feature type="domain" description="C2" evidence="13">
    <location>
        <begin position="630"/>
        <end position="759"/>
    </location>
</feature>
<keyword evidence="6" id="KW-0256">Endoplasmic reticulum</keyword>
<keyword evidence="5" id="KW-0677">Repeat</keyword>
<dbReference type="InterPro" id="IPR000008">
    <property type="entry name" value="C2_dom"/>
</dbReference>
<dbReference type="EMBL" id="JAULSN010000007">
    <property type="protein sequence ID" value="KAK3367381.1"/>
    <property type="molecule type" value="Genomic_DNA"/>
</dbReference>
<evidence type="ECO:0000259" key="14">
    <source>
        <dbReference type="PROSITE" id="PS51847"/>
    </source>
</evidence>
<feature type="compositionally biased region" description="Low complexity" evidence="11">
    <location>
        <begin position="1234"/>
        <end position="1251"/>
    </location>
</feature>
<evidence type="ECO:0008006" key="17">
    <source>
        <dbReference type="Google" id="ProtNLM"/>
    </source>
</evidence>
<dbReference type="Pfam" id="PF00168">
    <property type="entry name" value="C2"/>
    <property type="match status" value="2"/>
</dbReference>
<feature type="compositionally biased region" description="Gly residues" evidence="11">
    <location>
        <begin position="1295"/>
        <end position="1311"/>
    </location>
</feature>
<proteinExistence type="predicted"/>
<dbReference type="CDD" id="cd04041">
    <property type="entry name" value="C2A_fungal"/>
    <property type="match status" value="1"/>
</dbReference>